<keyword evidence="6 7" id="KW-0560">Oxidoreductase</keyword>
<proteinExistence type="inferred from homology"/>
<dbReference type="GO" id="GO:0016627">
    <property type="term" value="F:oxidoreductase activity, acting on the CH-CH group of donors"/>
    <property type="evidence" value="ECO:0007669"/>
    <property type="project" value="InterPro"/>
</dbReference>
<dbReference type="InterPro" id="IPR046373">
    <property type="entry name" value="Acyl-CoA_Oxase/DH_mid-dom_sf"/>
</dbReference>
<evidence type="ECO:0000259" key="10">
    <source>
        <dbReference type="Pfam" id="PF02771"/>
    </source>
</evidence>
<dbReference type="InterPro" id="IPR009075">
    <property type="entry name" value="AcylCo_DH/oxidase_C"/>
</dbReference>
<keyword evidence="12" id="KW-1185">Reference proteome</keyword>
<dbReference type="EMBL" id="FUWO01000002">
    <property type="protein sequence ID" value="SJZ33530.1"/>
    <property type="molecule type" value="Genomic_DNA"/>
</dbReference>
<dbReference type="Gene3D" id="1.20.140.10">
    <property type="entry name" value="Butyryl-CoA Dehydrogenase, subunit A, domain 3"/>
    <property type="match status" value="1"/>
</dbReference>
<evidence type="ECO:0000256" key="4">
    <source>
        <dbReference type="ARBA" id="ARBA00022827"/>
    </source>
</evidence>
<dbReference type="InterPro" id="IPR013786">
    <property type="entry name" value="AcylCoA_DH/ox_N"/>
</dbReference>
<dbReference type="Gene3D" id="2.40.110.10">
    <property type="entry name" value="Butyryl-CoA Dehydrogenase, subunit A, domain 2"/>
    <property type="match status" value="1"/>
</dbReference>
<evidence type="ECO:0000259" key="8">
    <source>
        <dbReference type="Pfam" id="PF00441"/>
    </source>
</evidence>
<sequence length="401" mass="44547">MSTKQELLNRLYPEDVLKLSADLTEGEVKVLAQLVELLESKYRKDLNKHWTNCTVPEGFFEDLGKLGYKTNPLLFEGREGAKAPSQLFEFFFTYTLARFDISLVTLLGVHSGLGFNSFLFGGDDAQRKEYLPKLASHELRTCFALTEPLHGSDVAWGLDTTARREGDKWILNGEKRWIGGAIVADVIPVYARDEETGKPKCFIVEREQAGVEIDVIENKIALKIVPNCNIKLTNVEVEESKRLQNINGFKDIAKVLFSTRAAVAFMATGGMAGALQATLKYVKEREQFGNKIASYQLVQEKLAMMQANLTQAMSLCVHIAKLQEQGDYNEVVTSIGKMINSLRLRESVAMGRGICGGNGIVADYDIARFFSDAEAVFTYEGTHEVNSLIIGRAMTGEAAFN</sequence>
<feature type="domain" description="Acyl-CoA oxidase/dehydrogenase middle" evidence="9">
    <location>
        <begin position="142"/>
        <end position="235"/>
    </location>
</feature>
<dbReference type="AlphaFoldDB" id="A0A1T4JTJ3"/>
<dbReference type="RefSeq" id="WP_078755236.1">
    <property type="nucleotide sequence ID" value="NZ_FUWO01000002.1"/>
</dbReference>
<dbReference type="Pfam" id="PF02771">
    <property type="entry name" value="Acyl-CoA_dh_N"/>
    <property type="match status" value="1"/>
</dbReference>
<protein>
    <submittedName>
        <fullName evidence="11">Glutaryl-CoA dehydrogenase</fullName>
    </submittedName>
</protein>
<gene>
    <name evidence="11" type="ORF">SAMN02746011_00388</name>
</gene>
<dbReference type="InterPro" id="IPR036250">
    <property type="entry name" value="AcylCo_DH-like_C"/>
</dbReference>
<dbReference type="GO" id="GO:0050660">
    <property type="term" value="F:flavin adenine dinucleotide binding"/>
    <property type="evidence" value="ECO:0007669"/>
    <property type="project" value="InterPro"/>
</dbReference>
<evidence type="ECO:0000256" key="5">
    <source>
        <dbReference type="ARBA" id="ARBA00022946"/>
    </source>
</evidence>
<dbReference type="STRING" id="1121925.SAMN02746011_00388"/>
<dbReference type="Proteomes" id="UP000189941">
    <property type="component" value="Unassembled WGS sequence"/>
</dbReference>
<dbReference type="Pfam" id="PF02770">
    <property type="entry name" value="Acyl-CoA_dh_M"/>
    <property type="match status" value="1"/>
</dbReference>
<dbReference type="SUPFAM" id="SSF56645">
    <property type="entry name" value="Acyl-CoA dehydrogenase NM domain-like"/>
    <property type="match status" value="1"/>
</dbReference>
<accession>A0A1T4JTJ3</accession>
<organism evidence="11 12">
    <name type="scientific">Globicatella sulfidifaciens DSM 15739</name>
    <dbReference type="NCBI Taxonomy" id="1121925"/>
    <lineage>
        <taxon>Bacteria</taxon>
        <taxon>Bacillati</taxon>
        <taxon>Bacillota</taxon>
        <taxon>Bacilli</taxon>
        <taxon>Lactobacillales</taxon>
        <taxon>Aerococcaceae</taxon>
        <taxon>Globicatella</taxon>
    </lineage>
</organism>
<evidence type="ECO:0000256" key="6">
    <source>
        <dbReference type="ARBA" id="ARBA00023002"/>
    </source>
</evidence>
<evidence type="ECO:0000256" key="1">
    <source>
        <dbReference type="ARBA" id="ARBA00001974"/>
    </source>
</evidence>
<dbReference type="OrthoDB" id="9802447at2"/>
<evidence type="ECO:0000256" key="7">
    <source>
        <dbReference type="RuleBase" id="RU362125"/>
    </source>
</evidence>
<dbReference type="InterPro" id="IPR037069">
    <property type="entry name" value="AcylCoA_DH/ox_N_sf"/>
</dbReference>
<evidence type="ECO:0000256" key="3">
    <source>
        <dbReference type="ARBA" id="ARBA00022630"/>
    </source>
</evidence>
<dbReference type="Pfam" id="PF00441">
    <property type="entry name" value="Acyl-CoA_dh_1"/>
    <property type="match status" value="1"/>
</dbReference>
<feature type="domain" description="Acyl-CoA dehydrogenase/oxidase N-terminal" evidence="10">
    <location>
        <begin position="29"/>
        <end position="138"/>
    </location>
</feature>
<keyword evidence="4 7" id="KW-0274">FAD</keyword>
<evidence type="ECO:0000259" key="9">
    <source>
        <dbReference type="Pfam" id="PF02770"/>
    </source>
</evidence>
<dbReference type="InterPro" id="IPR052033">
    <property type="entry name" value="Glutaryl-CoA_DH_mitochondrial"/>
</dbReference>
<keyword evidence="3 7" id="KW-0285">Flavoprotein</keyword>
<dbReference type="PANTHER" id="PTHR42807">
    <property type="entry name" value="GLUTARYL-COA DEHYDROGENASE, MITOCHONDRIAL"/>
    <property type="match status" value="1"/>
</dbReference>
<name>A0A1T4JTJ3_9LACT</name>
<dbReference type="InterPro" id="IPR009100">
    <property type="entry name" value="AcylCoA_DH/oxidase_NM_dom_sf"/>
</dbReference>
<comment type="similarity">
    <text evidence="2 7">Belongs to the acyl-CoA dehydrogenase family.</text>
</comment>
<evidence type="ECO:0000313" key="11">
    <source>
        <dbReference type="EMBL" id="SJZ33530.1"/>
    </source>
</evidence>
<dbReference type="PANTHER" id="PTHR42807:SF1">
    <property type="entry name" value="GLUTARYL-COA DEHYDROGENASE, MITOCHONDRIAL"/>
    <property type="match status" value="1"/>
</dbReference>
<feature type="domain" description="Acyl-CoA dehydrogenase/oxidase C-terminal" evidence="8">
    <location>
        <begin position="248"/>
        <end position="394"/>
    </location>
</feature>
<comment type="cofactor">
    <cofactor evidence="1 7">
        <name>FAD</name>
        <dbReference type="ChEBI" id="CHEBI:57692"/>
    </cofactor>
</comment>
<evidence type="ECO:0000313" key="12">
    <source>
        <dbReference type="Proteomes" id="UP000189941"/>
    </source>
</evidence>
<dbReference type="InterPro" id="IPR006091">
    <property type="entry name" value="Acyl-CoA_Oxase/DH_mid-dom"/>
</dbReference>
<dbReference type="SUPFAM" id="SSF47203">
    <property type="entry name" value="Acyl-CoA dehydrogenase C-terminal domain-like"/>
    <property type="match status" value="1"/>
</dbReference>
<evidence type="ECO:0000256" key="2">
    <source>
        <dbReference type="ARBA" id="ARBA00009347"/>
    </source>
</evidence>
<dbReference type="Gene3D" id="1.10.540.10">
    <property type="entry name" value="Acyl-CoA dehydrogenase/oxidase, N-terminal domain"/>
    <property type="match status" value="1"/>
</dbReference>
<reference evidence="12" key="1">
    <citation type="submission" date="2017-02" db="EMBL/GenBank/DDBJ databases">
        <authorList>
            <person name="Varghese N."/>
            <person name="Submissions S."/>
        </authorList>
    </citation>
    <scope>NUCLEOTIDE SEQUENCE [LARGE SCALE GENOMIC DNA]</scope>
    <source>
        <strain evidence="12">DSM 15739</strain>
    </source>
</reference>
<keyword evidence="5" id="KW-0809">Transit peptide</keyword>